<organism evidence="2 3">
    <name type="scientific">Aerophobetes bacterium</name>
    <dbReference type="NCBI Taxonomy" id="2030807"/>
    <lineage>
        <taxon>Bacteria</taxon>
        <taxon>Candidatus Aerophobota</taxon>
    </lineage>
</organism>
<dbReference type="PANTHER" id="PTHR30006">
    <property type="entry name" value="THIAMINE-BINDING PERIPLASMIC PROTEIN-RELATED"/>
    <property type="match status" value="1"/>
</dbReference>
<dbReference type="AlphaFoldDB" id="A0A523WBS3"/>
<dbReference type="Pfam" id="PF13416">
    <property type="entry name" value="SBP_bac_8"/>
    <property type="match status" value="1"/>
</dbReference>
<name>A0A523WBS3_UNCAE</name>
<dbReference type="Gene3D" id="3.40.190.10">
    <property type="entry name" value="Periplasmic binding protein-like II"/>
    <property type="match status" value="2"/>
</dbReference>
<keyword evidence="1" id="KW-0732">Signal</keyword>
<dbReference type="Proteomes" id="UP000319130">
    <property type="component" value="Unassembled WGS sequence"/>
</dbReference>
<evidence type="ECO:0000256" key="1">
    <source>
        <dbReference type="ARBA" id="ARBA00022729"/>
    </source>
</evidence>
<sequence length="353" mass="40464">MREKRHFQKCTVIVALSIVTCLFLGMGFASAQLPKRGTLNVCVFSGSYGESYRKAFIEPAEKALNIKIKADHDWTYWVPKVMMNPDDPPFDLLIGLPFEIVKWKKLGLLAEFDMSKMTNFKDLWSVFQWGAPYGIAFASNCEGLVYNTERVKQAPKSIKDYWKSPWLGKRIGFPGLPNHLGVLWFHMINKVFGGDYENLDPGFEALKKLNLQYVAPDFTTAYQDLSAGRLDMLFWIDDIAYQFQDKGAPIEFVYPEEGGIRIISLHAITKGSKNKELAMEYVNWIISQAPQTHWSIHQNMGTTNSKVVLPPYAADRSFYGEERVLKANSFDPDEMMKTHDELMERWKLEIGTL</sequence>
<dbReference type="GO" id="GO:0030975">
    <property type="term" value="F:thiamine binding"/>
    <property type="evidence" value="ECO:0007669"/>
    <property type="project" value="TreeGrafter"/>
</dbReference>
<comment type="caution">
    <text evidence="2">The sequence shown here is derived from an EMBL/GenBank/DDBJ whole genome shotgun (WGS) entry which is preliminary data.</text>
</comment>
<protein>
    <submittedName>
        <fullName evidence="2">Extracellular solute-binding protein</fullName>
    </submittedName>
</protein>
<dbReference type="EMBL" id="SOIZ01000053">
    <property type="protein sequence ID" value="TET64457.1"/>
    <property type="molecule type" value="Genomic_DNA"/>
</dbReference>
<dbReference type="GO" id="GO:0030976">
    <property type="term" value="F:thiamine pyrophosphate binding"/>
    <property type="evidence" value="ECO:0007669"/>
    <property type="project" value="TreeGrafter"/>
</dbReference>
<dbReference type="GO" id="GO:0015888">
    <property type="term" value="P:thiamine transport"/>
    <property type="evidence" value="ECO:0007669"/>
    <property type="project" value="TreeGrafter"/>
</dbReference>
<gene>
    <name evidence="2" type="ORF">E3J48_01135</name>
</gene>
<dbReference type="PANTHER" id="PTHR30006:SF2">
    <property type="entry name" value="ABC TRANSPORTER SUBSTRATE-BINDING PROTEIN"/>
    <property type="match status" value="1"/>
</dbReference>
<evidence type="ECO:0000313" key="2">
    <source>
        <dbReference type="EMBL" id="TET64457.1"/>
    </source>
</evidence>
<evidence type="ECO:0000313" key="3">
    <source>
        <dbReference type="Proteomes" id="UP000319130"/>
    </source>
</evidence>
<proteinExistence type="predicted"/>
<dbReference type="GO" id="GO:0030288">
    <property type="term" value="C:outer membrane-bounded periplasmic space"/>
    <property type="evidence" value="ECO:0007669"/>
    <property type="project" value="TreeGrafter"/>
</dbReference>
<dbReference type="SUPFAM" id="SSF53850">
    <property type="entry name" value="Periplasmic binding protein-like II"/>
    <property type="match status" value="1"/>
</dbReference>
<dbReference type="InterPro" id="IPR006059">
    <property type="entry name" value="SBP"/>
</dbReference>
<accession>A0A523WBS3</accession>
<reference evidence="2 3" key="1">
    <citation type="submission" date="2019-03" db="EMBL/GenBank/DDBJ databases">
        <title>Metabolic potential of uncultured bacteria and archaea associated with petroleum seepage in deep-sea sediments.</title>
        <authorList>
            <person name="Dong X."/>
            <person name="Hubert C."/>
        </authorList>
    </citation>
    <scope>NUCLEOTIDE SEQUENCE [LARGE SCALE GENOMIC DNA]</scope>
    <source>
        <strain evidence="2">E29_bin52</strain>
    </source>
</reference>